<accession>A0CTS1</accession>
<sequence length="563" mass="65016">MTISIIYYLFTLLDNSNCQWEIHKNFLDTDMIFTTSGGSSSGNFTLPSSQTSANFITCTTPPTSYITLTNVYPSAITSNQYLFYDQDWISMDLYFQSTWSSQNVQFTLGSFSYSYIYNSPTTYLLTTGFCDATPFEVKTLNFTLQIAEGSTYARMKFTSSNTDAGLVSIRNIFVSRLKCYPSCNSCTGPKYNQCTSCYYGIQTNNQCPPCPSNQYYWKEEGCRDICDIMSPLYYNGFCQFYPIGRIITSYIYDSIYSNEVFKWSLIYDPQHVDTTPTAINIYLFALGVLKYNSGVYRYFDSLSTYSSSTFLIGLKITIMLYNEIPINCGIQFKINNTYYGSIYRNASGIQTHNSKISYQYNYGISSTVTYLTKQYDLISYIDIPKQAFLFQAIGNYTDGTAGWGLRLVYITSGFCHKDCELCEVSFKCKTCKSGYYFYRDGSCIWSCSSPYQRLSGSYCYDYDDETPYSQQFGLRISRFRQVIQNTMENILQFSQSGSNLLRGSDIYYSYWQGYRVFGGPFVWAQAKFQRVHNIINPHHSVTIAFLYFIWTFIPFRWEVYIQN</sequence>
<dbReference type="PANTHER" id="PTHR38934">
    <property type="entry name" value="HYPHALLY REGULATED CELL WALL PROTEIN 1"/>
    <property type="match status" value="1"/>
</dbReference>
<dbReference type="InParanoid" id="A0CTS1"/>
<dbReference type="CDD" id="cd00064">
    <property type="entry name" value="FU"/>
    <property type="match status" value="1"/>
</dbReference>
<name>A0CTS1_PARTE</name>
<dbReference type="EMBL" id="CT868174">
    <property type="protein sequence ID" value="CAK74188.1"/>
    <property type="molecule type" value="Genomic_DNA"/>
</dbReference>
<evidence type="ECO:0000313" key="1">
    <source>
        <dbReference type="EMBL" id="CAK74188.1"/>
    </source>
</evidence>
<dbReference type="Proteomes" id="UP000000600">
    <property type="component" value="Unassembled WGS sequence"/>
</dbReference>
<dbReference type="HOGENOM" id="CLU_484385_0_0_1"/>
<dbReference type="OrthoDB" id="320288at2759"/>
<dbReference type="PANTHER" id="PTHR38934:SF6">
    <property type="entry name" value="CHROMOSOME UNDETERMINED SCAFFOLD_176, WHOLE GENOME SHOTGUN SEQUENCE"/>
    <property type="match status" value="1"/>
</dbReference>
<evidence type="ECO:0008006" key="3">
    <source>
        <dbReference type="Google" id="ProtNLM"/>
    </source>
</evidence>
<reference evidence="1 2" key="1">
    <citation type="journal article" date="2006" name="Nature">
        <title>Global trends of whole-genome duplications revealed by the ciliate Paramecium tetraurelia.</title>
        <authorList>
            <consortium name="Genoscope"/>
            <person name="Aury J.-M."/>
            <person name="Jaillon O."/>
            <person name="Duret L."/>
            <person name="Noel B."/>
            <person name="Jubin C."/>
            <person name="Porcel B.M."/>
            <person name="Segurens B."/>
            <person name="Daubin V."/>
            <person name="Anthouard V."/>
            <person name="Aiach N."/>
            <person name="Arnaiz O."/>
            <person name="Billaut A."/>
            <person name="Beisson J."/>
            <person name="Blanc I."/>
            <person name="Bouhouche K."/>
            <person name="Camara F."/>
            <person name="Duharcourt S."/>
            <person name="Guigo R."/>
            <person name="Gogendeau D."/>
            <person name="Katinka M."/>
            <person name="Keller A.-M."/>
            <person name="Kissmehl R."/>
            <person name="Klotz C."/>
            <person name="Koll F."/>
            <person name="Le Moue A."/>
            <person name="Lepere C."/>
            <person name="Malinsky S."/>
            <person name="Nowacki M."/>
            <person name="Nowak J.K."/>
            <person name="Plattner H."/>
            <person name="Poulain J."/>
            <person name="Ruiz F."/>
            <person name="Serrano V."/>
            <person name="Zagulski M."/>
            <person name="Dessen P."/>
            <person name="Betermier M."/>
            <person name="Weissenbach J."/>
            <person name="Scarpelli C."/>
            <person name="Schachter V."/>
            <person name="Sperling L."/>
            <person name="Meyer E."/>
            <person name="Cohen J."/>
            <person name="Wincker P."/>
        </authorList>
    </citation>
    <scope>NUCLEOTIDE SEQUENCE [LARGE SCALE GENOMIC DNA]</scope>
    <source>
        <strain evidence="1 2">Stock d4-2</strain>
    </source>
</reference>
<dbReference type="InterPro" id="IPR006212">
    <property type="entry name" value="Furin_repeat"/>
</dbReference>
<dbReference type="SUPFAM" id="SSF57184">
    <property type="entry name" value="Growth factor receptor domain"/>
    <property type="match status" value="1"/>
</dbReference>
<organism evidence="1 2">
    <name type="scientific">Paramecium tetraurelia</name>
    <dbReference type="NCBI Taxonomy" id="5888"/>
    <lineage>
        <taxon>Eukaryota</taxon>
        <taxon>Sar</taxon>
        <taxon>Alveolata</taxon>
        <taxon>Ciliophora</taxon>
        <taxon>Intramacronucleata</taxon>
        <taxon>Oligohymenophorea</taxon>
        <taxon>Peniculida</taxon>
        <taxon>Parameciidae</taxon>
        <taxon>Paramecium</taxon>
    </lineage>
</organism>
<dbReference type="OMA" id="WFVIANQ"/>
<dbReference type="SMART" id="SM00261">
    <property type="entry name" value="FU"/>
    <property type="match status" value="2"/>
</dbReference>
<protein>
    <recommendedName>
        <fullName evidence="3">Tyrosine-protein kinase ephrin type A/B receptor-like domain-containing protein</fullName>
    </recommendedName>
</protein>
<keyword evidence="2" id="KW-1185">Reference proteome</keyword>
<dbReference type="KEGG" id="ptm:GSPATT00010422001"/>
<dbReference type="InterPro" id="IPR009030">
    <property type="entry name" value="Growth_fac_rcpt_cys_sf"/>
</dbReference>
<evidence type="ECO:0000313" key="2">
    <source>
        <dbReference type="Proteomes" id="UP000000600"/>
    </source>
</evidence>
<dbReference type="RefSeq" id="XP_001441585.1">
    <property type="nucleotide sequence ID" value="XM_001441548.1"/>
</dbReference>
<dbReference type="AlphaFoldDB" id="A0CTS1"/>
<gene>
    <name evidence="1" type="ORF">GSPATT00010422001</name>
</gene>
<proteinExistence type="predicted"/>
<dbReference type="GeneID" id="5027370"/>